<evidence type="ECO:0000256" key="3">
    <source>
        <dbReference type="ARBA" id="ARBA00023136"/>
    </source>
</evidence>
<dbReference type="PANTHER" id="PTHR32089">
    <property type="entry name" value="METHYL-ACCEPTING CHEMOTAXIS PROTEIN MCPB"/>
    <property type="match status" value="1"/>
</dbReference>
<dbReference type="InterPro" id="IPR003660">
    <property type="entry name" value="HAMP_dom"/>
</dbReference>
<dbReference type="Pfam" id="PF00672">
    <property type="entry name" value="HAMP"/>
    <property type="match status" value="1"/>
</dbReference>
<dbReference type="GO" id="GO:0005886">
    <property type="term" value="C:plasma membrane"/>
    <property type="evidence" value="ECO:0007669"/>
    <property type="project" value="UniProtKB-SubCell"/>
</dbReference>
<comment type="subcellular location">
    <subcellularLocation>
        <location evidence="1">Cell membrane</location>
    </subcellularLocation>
</comment>
<comment type="similarity">
    <text evidence="5">Belongs to the methyl-accepting chemotaxis (MCP) protein family.</text>
</comment>
<dbReference type="EMBL" id="JARTLI010000036">
    <property type="protein sequence ID" value="MED5052927.1"/>
    <property type="molecule type" value="Genomic_DNA"/>
</dbReference>
<evidence type="ECO:0000256" key="6">
    <source>
        <dbReference type="PROSITE-ProRule" id="PRU00284"/>
    </source>
</evidence>
<evidence type="ECO:0000259" key="9">
    <source>
        <dbReference type="PROSITE" id="PS50885"/>
    </source>
</evidence>
<organism evidence="10 11">
    <name type="scientific">Anoxybacteroides rupiense</name>
    <dbReference type="NCBI Taxonomy" id="311460"/>
    <lineage>
        <taxon>Bacteria</taxon>
        <taxon>Bacillati</taxon>
        <taxon>Bacillota</taxon>
        <taxon>Bacilli</taxon>
        <taxon>Bacillales</taxon>
        <taxon>Anoxybacillaceae</taxon>
        <taxon>Anoxybacteroides</taxon>
    </lineage>
</organism>
<evidence type="ECO:0000256" key="2">
    <source>
        <dbReference type="ARBA" id="ARBA00022475"/>
    </source>
</evidence>
<evidence type="ECO:0000313" key="10">
    <source>
        <dbReference type="EMBL" id="MED5052927.1"/>
    </source>
</evidence>
<keyword evidence="2" id="KW-1003">Cell membrane</keyword>
<dbReference type="GO" id="GO:0007165">
    <property type="term" value="P:signal transduction"/>
    <property type="evidence" value="ECO:0007669"/>
    <property type="project" value="UniProtKB-KW"/>
</dbReference>
<accession>A0ABD5IX49</accession>
<keyword evidence="7" id="KW-0812">Transmembrane</keyword>
<dbReference type="CDD" id="cd11386">
    <property type="entry name" value="MCP_signal"/>
    <property type="match status" value="1"/>
</dbReference>
<evidence type="ECO:0000256" key="4">
    <source>
        <dbReference type="ARBA" id="ARBA00023224"/>
    </source>
</evidence>
<dbReference type="PANTHER" id="PTHR32089:SF112">
    <property type="entry name" value="LYSOZYME-LIKE PROTEIN-RELATED"/>
    <property type="match status" value="1"/>
</dbReference>
<dbReference type="CDD" id="cd06225">
    <property type="entry name" value="HAMP"/>
    <property type="match status" value="1"/>
</dbReference>
<gene>
    <name evidence="10" type="ORF">P9850_14040</name>
</gene>
<feature type="domain" description="Methyl-accepting transducer" evidence="8">
    <location>
        <begin position="292"/>
        <end position="528"/>
    </location>
</feature>
<name>A0ABD5IX49_9BACL</name>
<dbReference type="InterPro" id="IPR004089">
    <property type="entry name" value="MCPsignal_dom"/>
</dbReference>
<feature type="transmembrane region" description="Helical" evidence="7">
    <location>
        <begin position="200"/>
        <end position="219"/>
    </location>
</feature>
<dbReference type="Pfam" id="PF00015">
    <property type="entry name" value="MCPsignal"/>
    <property type="match status" value="1"/>
</dbReference>
<dbReference type="PROSITE" id="PS50885">
    <property type="entry name" value="HAMP"/>
    <property type="match status" value="1"/>
</dbReference>
<keyword evidence="4 6" id="KW-0807">Transducer</keyword>
<sequence length="581" mass="64216">MFKRKRRSLSTKLLSVVCSIIFLMGIASAWLADKIIVESNLANMEKELNGFGTILAKNIDEKVVKSVIHQPSEKNHDTLKVNELMDETIRSTHSYVANLYFVTYENGRIDLPVFSSSLRSDRFTFGPEYPTDETTFRTAVVKAYTTKTAQTTDIYTNQFGKWKSGVTPILDDRGNVLALYGVDFDVSKIEKKAWQETLNFVYLIIGFLFTAIVLTYFVVRRIVQPVLKVSDLSSSIANGNLNIEELAVRSKDEIGMLAAHFNFMVHNLRHIMKKVNLHSLQVSSAAEQLTASAEQSTIASEQIARITQEMSAGTEEQLKNIRKTAHSADTLSATLQQVAQNSEEMLRSAQNAMEAAVQGVDSIRVVMQQMNEISLSVDYTSNIMQLLGEKSKQIGRIVAFITDIAEQTNLLALNAAVEAARAGEHGKGFSVVAAEVRKLAEESKKSAFQITNLIDSIQTETIEAVRSAAMCTDKVRLGLDSTEKLKNVFVHIEETAQLAVNKVNLVSAAVRSMSEVGEEMAESMEHMKDISEKTVLSSSEIAGATEQQLAAMEEISSAAQSLSLLANELLESIAIFQMEKK</sequence>
<dbReference type="AlphaFoldDB" id="A0ABD5IX49"/>
<comment type="caution">
    <text evidence="10">The sequence shown here is derived from an EMBL/GenBank/DDBJ whole genome shotgun (WGS) entry which is preliminary data.</text>
</comment>
<feature type="domain" description="HAMP" evidence="9">
    <location>
        <begin position="220"/>
        <end position="273"/>
    </location>
</feature>
<dbReference type="Gene3D" id="1.10.287.950">
    <property type="entry name" value="Methyl-accepting chemotaxis protein"/>
    <property type="match status" value="1"/>
</dbReference>
<evidence type="ECO:0000313" key="11">
    <source>
        <dbReference type="Proteomes" id="UP001339962"/>
    </source>
</evidence>
<dbReference type="SMART" id="SM00283">
    <property type="entry name" value="MA"/>
    <property type="match status" value="1"/>
</dbReference>
<dbReference type="Proteomes" id="UP001339962">
    <property type="component" value="Unassembled WGS sequence"/>
</dbReference>
<dbReference type="PROSITE" id="PS50111">
    <property type="entry name" value="CHEMOTAXIS_TRANSDUC_2"/>
    <property type="match status" value="1"/>
</dbReference>
<protein>
    <submittedName>
        <fullName evidence="10">Methyl-accepting chemotaxis protein</fullName>
    </submittedName>
</protein>
<evidence type="ECO:0000259" key="8">
    <source>
        <dbReference type="PROSITE" id="PS50111"/>
    </source>
</evidence>
<reference evidence="10 11" key="1">
    <citation type="submission" date="2023-03" db="EMBL/GenBank/DDBJ databases">
        <title>Bacillus Genome Sequencing.</title>
        <authorList>
            <person name="Dunlap C."/>
        </authorList>
    </citation>
    <scope>NUCLEOTIDE SEQUENCE [LARGE SCALE GENOMIC DNA]</scope>
    <source>
        <strain evidence="10 11">NRS-38</strain>
    </source>
</reference>
<dbReference type="RefSeq" id="WP_328219158.1">
    <property type="nucleotide sequence ID" value="NZ_JARTLI010000036.1"/>
</dbReference>
<keyword evidence="3 7" id="KW-0472">Membrane</keyword>
<dbReference type="SMART" id="SM00304">
    <property type="entry name" value="HAMP"/>
    <property type="match status" value="1"/>
</dbReference>
<evidence type="ECO:0000256" key="5">
    <source>
        <dbReference type="ARBA" id="ARBA00029447"/>
    </source>
</evidence>
<proteinExistence type="inferred from homology"/>
<dbReference type="Gene3D" id="6.10.340.10">
    <property type="match status" value="1"/>
</dbReference>
<evidence type="ECO:0000256" key="7">
    <source>
        <dbReference type="SAM" id="Phobius"/>
    </source>
</evidence>
<evidence type="ECO:0000256" key="1">
    <source>
        <dbReference type="ARBA" id="ARBA00004236"/>
    </source>
</evidence>
<dbReference type="SUPFAM" id="SSF58104">
    <property type="entry name" value="Methyl-accepting chemotaxis protein (MCP) signaling domain"/>
    <property type="match status" value="1"/>
</dbReference>
<keyword evidence="7" id="KW-1133">Transmembrane helix</keyword>